<dbReference type="Proteomes" id="UP000252519">
    <property type="component" value="Unassembled WGS sequence"/>
</dbReference>
<keyword evidence="1" id="KW-1133">Transmembrane helix</keyword>
<sequence>MDPSGISPSAPPDAENVGPKTNLLFSEQSIRSRFVKKVFILVTIMFAIVAMMCAMPYIFPSLKMWVQTNMAFFFASM</sequence>
<organism evidence="2 3">
    <name type="scientific">Ancylostoma caninum</name>
    <name type="common">Dog hookworm</name>
    <dbReference type="NCBI Taxonomy" id="29170"/>
    <lineage>
        <taxon>Eukaryota</taxon>
        <taxon>Metazoa</taxon>
        <taxon>Ecdysozoa</taxon>
        <taxon>Nematoda</taxon>
        <taxon>Chromadorea</taxon>
        <taxon>Rhabditida</taxon>
        <taxon>Rhabditina</taxon>
        <taxon>Rhabditomorpha</taxon>
        <taxon>Strongyloidea</taxon>
        <taxon>Ancylostomatidae</taxon>
        <taxon>Ancylostomatinae</taxon>
        <taxon>Ancylostoma</taxon>
    </lineage>
</organism>
<dbReference type="OrthoDB" id="7933078at2759"/>
<comment type="caution">
    <text evidence="2">The sequence shown here is derived from an EMBL/GenBank/DDBJ whole genome shotgun (WGS) entry which is preliminary data.</text>
</comment>
<dbReference type="AlphaFoldDB" id="A0A368F3F4"/>
<evidence type="ECO:0000313" key="2">
    <source>
        <dbReference type="EMBL" id="RCN25540.1"/>
    </source>
</evidence>
<gene>
    <name evidence="2" type="ORF">ANCCAN_28747</name>
</gene>
<feature type="transmembrane region" description="Helical" evidence="1">
    <location>
        <begin position="38"/>
        <end position="59"/>
    </location>
</feature>
<accession>A0A368F3F4</accession>
<evidence type="ECO:0000313" key="3">
    <source>
        <dbReference type="Proteomes" id="UP000252519"/>
    </source>
</evidence>
<keyword evidence="3" id="KW-1185">Reference proteome</keyword>
<dbReference type="EMBL" id="JOJR01011427">
    <property type="protein sequence ID" value="RCN25540.1"/>
    <property type="molecule type" value="Genomic_DNA"/>
</dbReference>
<reference evidence="2 3" key="1">
    <citation type="submission" date="2014-10" db="EMBL/GenBank/DDBJ databases">
        <title>Draft genome of the hookworm Ancylostoma caninum.</title>
        <authorList>
            <person name="Mitreva M."/>
        </authorList>
    </citation>
    <scope>NUCLEOTIDE SEQUENCE [LARGE SCALE GENOMIC DNA]</scope>
    <source>
        <strain evidence="2 3">Baltimore</strain>
    </source>
</reference>
<protein>
    <submittedName>
        <fullName evidence="2">Uncharacterized protein</fullName>
    </submittedName>
</protein>
<proteinExistence type="predicted"/>
<keyword evidence="1" id="KW-0812">Transmembrane</keyword>
<keyword evidence="1" id="KW-0472">Membrane</keyword>
<name>A0A368F3F4_ANCCA</name>
<evidence type="ECO:0000256" key="1">
    <source>
        <dbReference type="SAM" id="Phobius"/>
    </source>
</evidence>